<dbReference type="RefSeq" id="WP_147089535.1">
    <property type="nucleotide sequence ID" value="NZ_BAABJD010000001.1"/>
</dbReference>
<evidence type="ECO:0000313" key="3">
    <source>
        <dbReference type="Proteomes" id="UP000321172"/>
    </source>
</evidence>
<feature type="transmembrane region" description="Helical" evidence="1">
    <location>
        <begin position="391"/>
        <end position="410"/>
    </location>
</feature>
<dbReference type="AlphaFoldDB" id="A0A5B8S4C5"/>
<evidence type="ECO:0000256" key="1">
    <source>
        <dbReference type="SAM" id="Phobius"/>
    </source>
</evidence>
<feature type="transmembrane region" description="Helical" evidence="1">
    <location>
        <begin position="224"/>
        <end position="241"/>
    </location>
</feature>
<feature type="transmembrane region" description="Helical" evidence="1">
    <location>
        <begin position="104"/>
        <end position="122"/>
    </location>
</feature>
<dbReference type="EMBL" id="CP042345">
    <property type="protein sequence ID" value="QEA15557.1"/>
    <property type="molecule type" value="Genomic_DNA"/>
</dbReference>
<evidence type="ECO:0008006" key="4">
    <source>
        <dbReference type="Google" id="ProtNLM"/>
    </source>
</evidence>
<proteinExistence type="predicted"/>
<feature type="transmembrane region" description="Helical" evidence="1">
    <location>
        <begin position="192"/>
        <end position="212"/>
    </location>
</feature>
<keyword evidence="1" id="KW-1133">Transmembrane helix</keyword>
<gene>
    <name evidence="2" type="ORF">FRF71_05075</name>
</gene>
<keyword evidence="1" id="KW-0812">Transmembrane</keyword>
<accession>A0A5B8S4C5</accession>
<feature type="transmembrane region" description="Helical" evidence="1">
    <location>
        <begin position="422"/>
        <end position="441"/>
    </location>
</feature>
<dbReference type="KEGG" id="ngf:FRF71_05075"/>
<organism evidence="2 3">
    <name type="scientific">Novosphingobium ginsenosidimutans</name>
    <dbReference type="NCBI Taxonomy" id="1176536"/>
    <lineage>
        <taxon>Bacteria</taxon>
        <taxon>Pseudomonadati</taxon>
        <taxon>Pseudomonadota</taxon>
        <taxon>Alphaproteobacteria</taxon>
        <taxon>Sphingomonadales</taxon>
        <taxon>Sphingomonadaceae</taxon>
        <taxon>Novosphingobium</taxon>
    </lineage>
</organism>
<dbReference type="OrthoDB" id="1082056at2"/>
<feature type="transmembrane region" description="Helical" evidence="1">
    <location>
        <begin position="12"/>
        <end position="31"/>
    </location>
</feature>
<feature type="transmembrane region" description="Helical" evidence="1">
    <location>
        <begin position="290"/>
        <end position="314"/>
    </location>
</feature>
<feature type="transmembrane region" description="Helical" evidence="1">
    <location>
        <begin position="261"/>
        <end position="278"/>
    </location>
</feature>
<sequence length="582" mass="62083">MLRAELAKEGPPALALVLVIWAAWALFRLALLPLTGTQLPDPDDYMRLLEVRDLLHGQAWFDVTQYRMGPPDGASMHWSRLIDLPLAGLILLFDTVLPRSQAELAAMALVPLLWLLPALLALRDMANSLSLPRPAALLTLVLFPLFPLLPGNFAPLRIDHHTAQSVAALVCGALLLRTGSRLAAVACGLVGAAWAVVSLEALPLLAALAGLYGLRWALARDRSLPWYLGALGAAAVLLSLATRPLTELTGPHCDILRPGHVAAFFVAALAALVLPWLPGKDSLRGRLLGVGLVPLAAIPAALAGLGRCAANPFGQLDPLLQTWWYTFVLEGRPIWQQPLSMAFTLVWTIAVIAAGWRLARRLRLPADRWNLLTGYALAAGLYSLLVMREGLAAQLLAIPAAALLLVHWLPRARAIPAALPRIAATLAVIALCTPTFGSAALKPFDQAAGSSAAVRTDPALGTCDYASLNRLPRGHLFAPLDRGPEILVRTGHTVVSGPYHRNQTRMVDVIAAFTGDPSDAAAIVHRNGATHVVACLSSSEIPTYGQARADNLANLIAHGRPPAWLVPVPGFETGALRVYAVR</sequence>
<feature type="transmembrane region" description="Helical" evidence="1">
    <location>
        <begin position="134"/>
        <end position="154"/>
    </location>
</feature>
<keyword evidence="1" id="KW-0472">Membrane</keyword>
<name>A0A5B8S4C5_9SPHN</name>
<feature type="transmembrane region" description="Helical" evidence="1">
    <location>
        <begin position="334"/>
        <end position="356"/>
    </location>
</feature>
<feature type="transmembrane region" description="Helical" evidence="1">
    <location>
        <begin position="368"/>
        <end position="385"/>
    </location>
</feature>
<evidence type="ECO:0000313" key="2">
    <source>
        <dbReference type="EMBL" id="QEA15557.1"/>
    </source>
</evidence>
<dbReference type="Proteomes" id="UP000321172">
    <property type="component" value="Chromosome"/>
</dbReference>
<keyword evidence="3" id="KW-1185">Reference proteome</keyword>
<protein>
    <recommendedName>
        <fullName evidence="4">AcrB/AcrD/AcrF family protein</fullName>
    </recommendedName>
</protein>
<reference evidence="2 3" key="1">
    <citation type="journal article" date="2013" name="J. Microbiol. Biotechnol.">
        <title>Novosphingobium ginsenosidimutans sp. nov., with the ability to convert ginsenoside.</title>
        <authorList>
            <person name="Kim J.K."/>
            <person name="He D."/>
            <person name="Liu Q.M."/>
            <person name="Park H.Y."/>
            <person name="Jung M.S."/>
            <person name="Yoon M.H."/>
            <person name="Kim S.C."/>
            <person name="Im W.T."/>
        </authorList>
    </citation>
    <scope>NUCLEOTIDE SEQUENCE [LARGE SCALE GENOMIC DNA]</scope>
    <source>
        <strain evidence="2 3">FW-6</strain>
    </source>
</reference>